<evidence type="ECO:0000256" key="9">
    <source>
        <dbReference type="SAM" id="MobiDB-lite"/>
    </source>
</evidence>
<evidence type="ECO:0000256" key="5">
    <source>
        <dbReference type="ARBA" id="ARBA00023015"/>
    </source>
</evidence>
<gene>
    <name evidence="11" type="ORF">A5892_13600</name>
</gene>
<evidence type="ECO:0000256" key="8">
    <source>
        <dbReference type="ARBA" id="ARBA00030117"/>
    </source>
</evidence>
<feature type="region of interest" description="Disordered" evidence="9">
    <location>
        <begin position="1"/>
        <end position="34"/>
    </location>
</feature>
<keyword evidence="6" id="KW-0804">Transcription</keyword>
<dbReference type="GO" id="GO:0045892">
    <property type="term" value="P:negative regulation of DNA-templated transcription"/>
    <property type="evidence" value="ECO:0007669"/>
    <property type="project" value="InterPro"/>
</dbReference>
<keyword evidence="5" id="KW-0805">Transcription regulation</keyword>
<dbReference type="STRING" id="376489.A5892_13600"/>
<dbReference type="EMBL" id="CP015243">
    <property type="protein sequence ID" value="ANF58378.1"/>
    <property type="molecule type" value="Genomic_DNA"/>
</dbReference>
<evidence type="ECO:0000259" key="10">
    <source>
        <dbReference type="Pfam" id="PF04316"/>
    </source>
</evidence>
<protein>
    <recommendedName>
        <fullName evidence="2">Negative regulator of flagellin synthesis</fullName>
    </recommendedName>
    <alternativeName>
        <fullName evidence="8">Anti-sigma-28 factor</fullName>
    </alternativeName>
</protein>
<keyword evidence="4" id="KW-1005">Bacterial flagellum biogenesis</keyword>
<dbReference type="KEGG" id="haa:A5892_13600"/>
<evidence type="ECO:0000256" key="4">
    <source>
        <dbReference type="ARBA" id="ARBA00022795"/>
    </source>
</evidence>
<name>A0A172YGI7_9GAMM</name>
<feature type="domain" description="Anti-sigma-28 factor FlgM C-terminal" evidence="10">
    <location>
        <begin position="47"/>
        <end position="81"/>
    </location>
</feature>
<organism evidence="11 12">
    <name type="scientific">Halotalea alkalilenta</name>
    <dbReference type="NCBI Taxonomy" id="376489"/>
    <lineage>
        <taxon>Bacteria</taxon>
        <taxon>Pseudomonadati</taxon>
        <taxon>Pseudomonadota</taxon>
        <taxon>Gammaproteobacteria</taxon>
        <taxon>Oceanospirillales</taxon>
        <taxon>Halomonadaceae</taxon>
        <taxon>Halotalea</taxon>
    </lineage>
</organism>
<proteinExistence type="inferred from homology"/>
<dbReference type="SUPFAM" id="SSF101498">
    <property type="entry name" value="Anti-sigma factor FlgM"/>
    <property type="match status" value="1"/>
</dbReference>
<evidence type="ECO:0000256" key="6">
    <source>
        <dbReference type="ARBA" id="ARBA00023163"/>
    </source>
</evidence>
<dbReference type="InterPro" id="IPR007412">
    <property type="entry name" value="FlgM"/>
</dbReference>
<accession>A0A172YGI7</accession>
<evidence type="ECO:0000313" key="12">
    <source>
        <dbReference type="Proteomes" id="UP000077875"/>
    </source>
</evidence>
<dbReference type="GO" id="GO:0044781">
    <property type="term" value="P:bacterial-type flagellum organization"/>
    <property type="evidence" value="ECO:0007669"/>
    <property type="project" value="UniProtKB-KW"/>
</dbReference>
<dbReference type="NCBIfam" id="TIGR03824">
    <property type="entry name" value="FlgM_jcvi"/>
    <property type="match status" value="1"/>
</dbReference>
<evidence type="ECO:0000256" key="3">
    <source>
        <dbReference type="ARBA" id="ARBA00022491"/>
    </source>
</evidence>
<keyword evidence="12" id="KW-1185">Reference proteome</keyword>
<evidence type="ECO:0000256" key="7">
    <source>
        <dbReference type="ARBA" id="ARBA00024739"/>
    </source>
</evidence>
<evidence type="ECO:0000256" key="1">
    <source>
        <dbReference type="ARBA" id="ARBA00005322"/>
    </source>
</evidence>
<dbReference type="InterPro" id="IPR031316">
    <property type="entry name" value="FlgM_C"/>
</dbReference>
<sequence length="90" mass="9892">MKIDPRQGLRPSTAPTEIGVHRPPTSASDAERAEGVTALHHAGTVQDTTQDVDVQRVNELRQLISEGQFEIDTDRIADGLITDVRSFVQE</sequence>
<keyword evidence="3" id="KW-0678">Repressor</keyword>
<dbReference type="InterPro" id="IPR035890">
    <property type="entry name" value="Anti-sigma-28_factor_FlgM_sf"/>
</dbReference>
<dbReference type="Pfam" id="PF04316">
    <property type="entry name" value="FlgM"/>
    <property type="match status" value="1"/>
</dbReference>
<evidence type="ECO:0000256" key="2">
    <source>
        <dbReference type="ARBA" id="ARBA00017823"/>
    </source>
</evidence>
<dbReference type="RefSeq" id="WP_064123264.1">
    <property type="nucleotide sequence ID" value="NZ_CP015243.1"/>
</dbReference>
<dbReference type="AlphaFoldDB" id="A0A172YGI7"/>
<dbReference type="Proteomes" id="UP000077875">
    <property type="component" value="Chromosome"/>
</dbReference>
<comment type="similarity">
    <text evidence="1">Belongs to the FlgM family.</text>
</comment>
<comment type="function">
    <text evidence="7">Responsible for the coupling of flagellin expression to flagellar assembly by preventing expression of the flagellin genes when a component of the middle class of proteins is defective. It negatively regulates flagellar genes by inhibiting the activity of FliA by directly binding to FliA.</text>
</comment>
<evidence type="ECO:0000313" key="11">
    <source>
        <dbReference type="EMBL" id="ANF58378.1"/>
    </source>
</evidence>
<reference evidence="11 12" key="1">
    <citation type="submission" date="2016-04" db="EMBL/GenBank/DDBJ databases">
        <title>Complete Genome Sequence of Halotalea alkalilenta IHB B 13600.</title>
        <authorList>
            <person name="Swarnkar M.K."/>
            <person name="Sharma A."/>
            <person name="Kaushal K."/>
            <person name="Soni R."/>
            <person name="Rana S."/>
            <person name="Singh A.K."/>
            <person name="Gulati A."/>
        </authorList>
    </citation>
    <scope>NUCLEOTIDE SEQUENCE [LARGE SCALE GENOMIC DNA]</scope>
    <source>
        <strain evidence="11 12">IHB B 13600</strain>
    </source>
</reference>